<proteinExistence type="predicted"/>
<comment type="caution">
    <text evidence="3">The sequence shown here is derived from an EMBL/GenBank/DDBJ whole genome shotgun (WGS) entry which is preliminary data.</text>
</comment>
<accession>A0A1Q4VB72</accession>
<dbReference type="Proteomes" id="UP000186455">
    <property type="component" value="Unassembled WGS sequence"/>
</dbReference>
<dbReference type="RefSeq" id="WP_073787187.1">
    <property type="nucleotide sequence ID" value="NZ_LFBV01000002.1"/>
</dbReference>
<sequence>MAESLAPVPDPAPGASVPVPAARENSASRTVRLLLRLDRAAHRRWFLPALGVFPLSDYVLPVLPNQMLLIGLSALHPRRWRVIALTFVAASVLGAFLVATAVHAAGPWLLDTVGAVAPGRAELREVAGLVERHGGWALAALALLPWTPRAAVVMCALAGIPPWTVALAVLAGRPLPVTLLALAGAKAPALLRRSRRIDRVLAEVDERRVRVG</sequence>
<keyword evidence="2" id="KW-0812">Transmembrane</keyword>
<dbReference type="EMBL" id="LFBV01000002">
    <property type="protein sequence ID" value="OKH94979.1"/>
    <property type="molecule type" value="Genomic_DNA"/>
</dbReference>
<reference evidence="3 4" key="1">
    <citation type="submission" date="2015-06" db="EMBL/GenBank/DDBJ databases">
        <title>Cloning and characterization of the uncialamcin biosynthetic gene cluster.</title>
        <authorList>
            <person name="Yan X."/>
            <person name="Huang T."/>
            <person name="Ge H."/>
            <person name="Shen B."/>
        </authorList>
    </citation>
    <scope>NUCLEOTIDE SEQUENCE [LARGE SCALE GENOMIC DNA]</scope>
    <source>
        <strain evidence="3 4">DCA2648</strain>
    </source>
</reference>
<protein>
    <recommendedName>
        <fullName evidence="5">SNARE associated Golgi protein</fullName>
    </recommendedName>
</protein>
<keyword evidence="4" id="KW-1185">Reference proteome</keyword>
<feature type="region of interest" description="Disordered" evidence="1">
    <location>
        <begin position="1"/>
        <end position="23"/>
    </location>
</feature>
<evidence type="ECO:0000256" key="2">
    <source>
        <dbReference type="SAM" id="Phobius"/>
    </source>
</evidence>
<name>A0A1Q4VB72_9ACTN</name>
<keyword evidence="2" id="KW-0472">Membrane</keyword>
<evidence type="ECO:0008006" key="5">
    <source>
        <dbReference type="Google" id="ProtNLM"/>
    </source>
</evidence>
<dbReference type="AlphaFoldDB" id="A0A1Q4VB72"/>
<organism evidence="3 4">
    <name type="scientific">Streptomyces uncialis</name>
    <dbReference type="NCBI Taxonomy" id="1048205"/>
    <lineage>
        <taxon>Bacteria</taxon>
        <taxon>Bacillati</taxon>
        <taxon>Actinomycetota</taxon>
        <taxon>Actinomycetes</taxon>
        <taxon>Kitasatosporales</taxon>
        <taxon>Streptomycetaceae</taxon>
        <taxon>Streptomyces</taxon>
    </lineage>
</organism>
<feature type="transmembrane region" description="Helical" evidence="2">
    <location>
        <begin position="58"/>
        <end position="75"/>
    </location>
</feature>
<evidence type="ECO:0000313" key="3">
    <source>
        <dbReference type="EMBL" id="OKH94979.1"/>
    </source>
</evidence>
<feature type="compositionally biased region" description="Low complexity" evidence="1">
    <location>
        <begin position="13"/>
        <end position="22"/>
    </location>
</feature>
<evidence type="ECO:0000313" key="4">
    <source>
        <dbReference type="Proteomes" id="UP000186455"/>
    </source>
</evidence>
<feature type="transmembrane region" description="Helical" evidence="2">
    <location>
        <begin position="82"/>
        <end position="105"/>
    </location>
</feature>
<feature type="transmembrane region" description="Helical" evidence="2">
    <location>
        <begin position="150"/>
        <end position="171"/>
    </location>
</feature>
<gene>
    <name evidence="3" type="ORF">AB852_12685</name>
</gene>
<keyword evidence="2" id="KW-1133">Transmembrane helix</keyword>
<evidence type="ECO:0000256" key="1">
    <source>
        <dbReference type="SAM" id="MobiDB-lite"/>
    </source>
</evidence>